<reference evidence="1" key="1">
    <citation type="submission" date="2014-09" db="EMBL/GenBank/DDBJ databases">
        <authorList>
            <person name="Magalhaes I.L.F."/>
            <person name="Oliveira U."/>
            <person name="Santos F.R."/>
            <person name="Vidigal T.H.D.A."/>
            <person name="Brescovit A.D."/>
            <person name="Santos A.J."/>
        </authorList>
    </citation>
    <scope>NUCLEOTIDE SEQUENCE</scope>
    <source>
        <tissue evidence="1">Shoot tissue taken approximately 20 cm above the soil surface</tissue>
    </source>
</reference>
<name>A0A0A8ZGR1_ARUDO</name>
<protein>
    <submittedName>
        <fullName evidence="1">Uncharacterized protein</fullName>
    </submittedName>
</protein>
<dbReference type="EMBL" id="GBRH01261960">
    <property type="protein sequence ID" value="JAD35935.1"/>
    <property type="molecule type" value="Transcribed_RNA"/>
</dbReference>
<organism evidence="1">
    <name type="scientific">Arundo donax</name>
    <name type="common">Giant reed</name>
    <name type="synonym">Donax arundinaceus</name>
    <dbReference type="NCBI Taxonomy" id="35708"/>
    <lineage>
        <taxon>Eukaryota</taxon>
        <taxon>Viridiplantae</taxon>
        <taxon>Streptophyta</taxon>
        <taxon>Embryophyta</taxon>
        <taxon>Tracheophyta</taxon>
        <taxon>Spermatophyta</taxon>
        <taxon>Magnoliopsida</taxon>
        <taxon>Liliopsida</taxon>
        <taxon>Poales</taxon>
        <taxon>Poaceae</taxon>
        <taxon>PACMAD clade</taxon>
        <taxon>Arundinoideae</taxon>
        <taxon>Arundineae</taxon>
        <taxon>Arundo</taxon>
    </lineage>
</organism>
<sequence length="36" mass="4264">MLHLFKNRSILENVPVNSDSYYTSSYMYHLILTAKN</sequence>
<reference evidence="1" key="2">
    <citation type="journal article" date="2015" name="Data Brief">
        <title>Shoot transcriptome of the giant reed, Arundo donax.</title>
        <authorList>
            <person name="Barrero R.A."/>
            <person name="Guerrero F.D."/>
            <person name="Moolhuijzen P."/>
            <person name="Goolsby J.A."/>
            <person name="Tidwell J."/>
            <person name="Bellgard S.E."/>
            <person name="Bellgard M.I."/>
        </authorList>
    </citation>
    <scope>NUCLEOTIDE SEQUENCE</scope>
    <source>
        <tissue evidence="1">Shoot tissue taken approximately 20 cm above the soil surface</tissue>
    </source>
</reference>
<evidence type="ECO:0000313" key="1">
    <source>
        <dbReference type="EMBL" id="JAD35935.1"/>
    </source>
</evidence>
<accession>A0A0A8ZGR1</accession>
<dbReference type="AlphaFoldDB" id="A0A0A8ZGR1"/>
<proteinExistence type="predicted"/>